<feature type="compositionally biased region" description="Basic and acidic residues" evidence="1">
    <location>
        <begin position="35"/>
        <end position="49"/>
    </location>
</feature>
<sequence length="71" mass="7537">MAATTSLARCPASLVPNWDDPGYRDHAGSGSSPMHRRDTDHPCGSHFDHSSSLPRGCELSGQKDPGGFQDA</sequence>
<evidence type="ECO:0000256" key="1">
    <source>
        <dbReference type="SAM" id="MobiDB-lite"/>
    </source>
</evidence>
<accession>A0A2P2IHM9</accession>
<proteinExistence type="predicted"/>
<dbReference type="EMBL" id="GGEC01000237">
    <property type="protein sequence ID" value="MBW80720.1"/>
    <property type="molecule type" value="Transcribed_RNA"/>
</dbReference>
<protein>
    <submittedName>
        <fullName evidence="2">Uncharacterized protein</fullName>
    </submittedName>
</protein>
<dbReference type="AlphaFoldDB" id="A0A2P2IHM9"/>
<reference evidence="2" key="1">
    <citation type="submission" date="2018-02" db="EMBL/GenBank/DDBJ databases">
        <title>Rhizophora mucronata_Transcriptome.</title>
        <authorList>
            <person name="Meera S.P."/>
            <person name="Sreeshan A."/>
            <person name="Augustine A."/>
        </authorList>
    </citation>
    <scope>NUCLEOTIDE SEQUENCE</scope>
    <source>
        <tissue evidence="2">Leaf</tissue>
    </source>
</reference>
<organism evidence="2">
    <name type="scientific">Rhizophora mucronata</name>
    <name type="common">Asiatic mangrove</name>
    <dbReference type="NCBI Taxonomy" id="61149"/>
    <lineage>
        <taxon>Eukaryota</taxon>
        <taxon>Viridiplantae</taxon>
        <taxon>Streptophyta</taxon>
        <taxon>Embryophyta</taxon>
        <taxon>Tracheophyta</taxon>
        <taxon>Spermatophyta</taxon>
        <taxon>Magnoliopsida</taxon>
        <taxon>eudicotyledons</taxon>
        <taxon>Gunneridae</taxon>
        <taxon>Pentapetalae</taxon>
        <taxon>rosids</taxon>
        <taxon>fabids</taxon>
        <taxon>Malpighiales</taxon>
        <taxon>Rhizophoraceae</taxon>
        <taxon>Rhizophora</taxon>
    </lineage>
</organism>
<name>A0A2P2IHM9_RHIMU</name>
<evidence type="ECO:0000313" key="2">
    <source>
        <dbReference type="EMBL" id="MBW80720.1"/>
    </source>
</evidence>
<feature type="region of interest" description="Disordered" evidence="1">
    <location>
        <begin position="1"/>
        <end position="71"/>
    </location>
</feature>